<comment type="caution">
    <text evidence="9">The sequence shown here is derived from an EMBL/GenBank/DDBJ whole genome shotgun (WGS) entry which is preliminary data.</text>
</comment>
<dbReference type="GO" id="GO:0016491">
    <property type="term" value="F:oxidoreductase activity"/>
    <property type="evidence" value="ECO:0007669"/>
    <property type="project" value="UniProtKB-KW"/>
</dbReference>
<keyword evidence="3 5" id="KW-0285">Flavoprotein</keyword>
<keyword evidence="4 5" id="KW-0274">FAD</keyword>
<dbReference type="Gene3D" id="2.40.110.10">
    <property type="entry name" value="Butyryl-CoA Dehydrogenase, subunit A, domain 2"/>
    <property type="match status" value="1"/>
</dbReference>
<feature type="domain" description="Acyl-CoA oxidase/dehydrogenase middle" evidence="7">
    <location>
        <begin position="120"/>
        <end position="209"/>
    </location>
</feature>
<evidence type="ECO:0000313" key="9">
    <source>
        <dbReference type="EMBL" id="MFF3573819.1"/>
    </source>
</evidence>
<dbReference type="EC" id="1.-.-.-" evidence="9"/>
<dbReference type="InterPro" id="IPR009075">
    <property type="entry name" value="AcylCo_DH/oxidase_C"/>
</dbReference>
<dbReference type="Gene3D" id="1.10.540.10">
    <property type="entry name" value="Acyl-CoA dehydrogenase/oxidase, N-terminal domain"/>
    <property type="match status" value="1"/>
</dbReference>
<sequence length="375" mass="39717">MDFGQSPEERSIQDVARRLADLLAPGYVERDRAGVFPWKELAMLGEASLLGLNVPEEAGGQGAGELITGMVCEIIASADYDVASLIWQAGSTAKLLHRHGSDEVRERWLPPVLAGQAMAGFAFTEPGAGSDISAAVSTRARRDGADWVLDGEKNSMSFNASQLAIVLAGTPDGPAVFCVPTDSPGMTVAPYDDLGGRQNGRAVVTFDGVRVPDSARLGDPGRGVGQVLSVLGTSKVLVSAGAIGTASAALRDAVAWAQDRSTYGATLATRQGVMFPLVDMTTELEAARLLLHRTLWLADTGQPYRKDAAMVKAWVPALCTRICMQAMVTVGHVGFSREHPAQVRLRDVMVTEFGEGTANVQRIIVAREMTGVSPN</sequence>
<evidence type="ECO:0000259" key="8">
    <source>
        <dbReference type="Pfam" id="PF02771"/>
    </source>
</evidence>
<evidence type="ECO:0000256" key="3">
    <source>
        <dbReference type="ARBA" id="ARBA00022630"/>
    </source>
</evidence>
<evidence type="ECO:0000313" key="10">
    <source>
        <dbReference type="Proteomes" id="UP001601992"/>
    </source>
</evidence>
<keyword evidence="5 9" id="KW-0560">Oxidoreductase</keyword>
<dbReference type="InterPro" id="IPR009100">
    <property type="entry name" value="AcylCoA_DH/oxidase_NM_dom_sf"/>
</dbReference>
<name>A0ABW6SC60_9NOCA</name>
<gene>
    <name evidence="9" type="ORF">ACFYXQ_39290</name>
</gene>
<comment type="cofactor">
    <cofactor evidence="1 5">
        <name>FAD</name>
        <dbReference type="ChEBI" id="CHEBI:57692"/>
    </cofactor>
</comment>
<dbReference type="InterPro" id="IPR006091">
    <property type="entry name" value="Acyl-CoA_Oxase/DH_mid-dom"/>
</dbReference>
<dbReference type="InterPro" id="IPR046373">
    <property type="entry name" value="Acyl-CoA_Oxase/DH_mid-dom_sf"/>
</dbReference>
<reference evidence="9 10" key="1">
    <citation type="submission" date="2024-10" db="EMBL/GenBank/DDBJ databases">
        <title>The Natural Products Discovery Center: Release of the First 8490 Sequenced Strains for Exploring Actinobacteria Biosynthetic Diversity.</title>
        <authorList>
            <person name="Kalkreuter E."/>
            <person name="Kautsar S.A."/>
            <person name="Yang D."/>
            <person name="Bader C.D."/>
            <person name="Teijaro C.N."/>
            <person name="Fluegel L."/>
            <person name="Davis C.M."/>
            <person name="Simpson J.R."/>
            <person name="Lauterbach L."/>
            <person name="Steele A.D."/>
            <person name="Gui C."/>
            <person name="Meng S."/>
            <person name="Li G."/>
            <person name="Viehrig K."/>
            <person name="Ye F."/>
            <person name="Su P."/>
            <person name="Kiefer A.F."/>
            <person name="Nichols A."/>
            <person name="Cepeda A.J."/>
            <person name="Yan W."/>
            <person name="Fan B."/>
            <person name="Jiang Y."/>
            <person name="Adhikari A."/>
            <person name="Zheng C.-J."/>
            <person name="Schuster L."/>
            <person name="Cowan T.M."/>
            <person name="Smanski M.J."/>
            <person name="Chevrette M.G."/>
            <person name="De Carvalho L.P.S."/>
            <person name="Shen B."/>
        </authorList>
    </citation>
    <scope>NUCLEOTIDE SEQUENCE [LARGE SCALE GENOMIC DNA]</scope>
    <source>
        <strain evidence="9 10">NPDC002593</strain>
    </source>
</reference>
<organism evidence="9 10">
    <name type="scientific">Nocardia jiangxiensis</name>
    <dbReference type="NCBI Taxonomy" id="282685"/>
    <lineage>
        <taxon>Bacteria</taxon>
        <taxon>Bacillati</taxon>
        <taxon>Actinomycetota</taxon>
        <taxon>Actinomycetes</taxon>
        <taxon>Mycobacteriales</taxon>
        <taxon>Nocardiaceae</taxon>
        <taxon>Nocardia</taxon>
    </lineage>
</organism>
<dbReference type="InterPro" id="IPR037069">
    <property type="entry name" value="AcylCoA_DH/ox_N_sf"/>
</dbReference>
<dbReference type="InterPro" id="IPR036250">
    <property type="entry name" value="AcylCo_DH-like_C"/>
</dbReference>
<accession>A0ABW6SC60</accession>
<dbReference type="SUPFAM" id="SSF56645">
    <property type="entry name" value="Acyl-CoA dehydrogenase NM domain-like"/>
    <property type="match status" value="1"/>
</dbReference>
<dbReference type="PANTHER" id="PTHR43884:SF12">
    <property type="entry name" value="ISOVALERYL-COA DEHYDROGENASE, MITOCHONDRIAL-RELATED"/>
    <property type="match status" value="1"/>
</dbReference>
<dbReference type="EMBL" id="JBIAQY010000021">
    <property type="protein sequence ID" value="MFF3573819.1"/>
    <property type="molecule type" value="Genomic_DNA"/>
</dbReference>
<proteinExistence type="inferred from homology"/>
<evidence type="ECO:0000256" key="4">
    <source>
        <dbReference type="ARBA" id="ARBA00022827"/>
    </source>
</evidence>
<evidence type="ECO:0000259" key="6">
    <source>
        <dbReference type="Pfam" id="PF00441"/>
    </source>
</evidence>
<dbReference type="PANTHER" id="PTHR43884">
    <property type="entry name" value="ACYL-COA DEHYDROGENASE"/>
    <property type="match status" value="1"/>
</dbReference>
<dbReference type="Pfam" id="PF02770">
    <property type="entry name" value="Acyl-CoA_dh_M"/>
    <property type="match status" value="1"/>
</dbReference>
<keyword evidence="10" id="KW-1185">Reference proteome</keyword>
<feature type="domain" description="Acyl-CoA dehydrogenase/oxidase N-terminal" evidence="8">
    <location>
        <begin position="6"/>
        <end position="115"/>
    </location>
</feature>
<dbReference type="Proteomes" id="UP001601992">
    <property type="component" value="Unassembled WGS sequence"/>
</dbReference>
<evidence type="ECO:0000259" key="7">
    <source>
        <dbReference type="Pfam" id="PF02770"/>
    </source>
</evidence>
<dbReference type="Pfam" id="PF02771">
    <property type="entry name" value="Acyl-CoA_dh_N"/>
    <property type="match status" value="1"/>
</dbReference>
<dbReference type="Pfam" id="PF00441">
    <property type="entry name" value="Acyl-CoA_dh_1"/>
    <property type="match status" value="1"/>
</dbReference>
<evidence type="ECO:0000256" key="2">
    <source>
        <dbReference type="ARBA" id="ARBA00009347"/>
    </source>
</evidence>
<dbReference type="SUPFAM" id="SSF47203">
    <property type="entry name" value="Acyl-CoA dehydrogenase C-terminal domain-like"/>
    <property type="match status" value="1"/>
</dbReference>
<dbReference type="InterPro" id="IPR013786">
    <property type="entry name" value="AcylCoA_DH/ox_N"/>
</dbReference>
<comment type="similarity">
    <text evidence="2 5">Belongs to the acyl-CoA dehydrogenase family.</text>
</comment>
<evidence type="ECO:0000256" key="1">
    <source>
        <dbReference type="ARBA" id="ARBA00001974"/>
    </source>
</evidence>
<protein>
    <submittedName>
        <fullName evidence="9">Acyl-CoA dehydrogenase family protein</fullName>
        <ecNumber evidence="9">1.-.-.-</ecNumber>
    </submittedName>
</protein>
<evidence type="ECO:0000256" key="5">
    <source>
        <dbReference type="RuleBase" id="RU362125"/>
    </source>
</evidence>
<dbReference type="Gene3D" id="1.20.140.10">
    <property type="entry name" value="Butyryl-CoA Dehydrogenase, subunit A, domain 3"/>
    <property type="match status" value="1"/>
</dbReference>
<feature type="domain" description="Acyl-CoA dehydrogenase/oxidase C-terminal" evidence="6">
    <location>
        <begin position="221"/>
        <end position="369"/>
    </location>
</feature>
<dbReference type="RefSeq" id="WP_387406596.1">
    <property type="nucleotide sequence ID" value="NZ_JBIAQY010000021.1"/>
</dbReference>